<gene>
    <name evidence="1" type="ordered locus">SpiBuddy_1647</name>
</gene>
<evidence type="ECO:0000313" key="2">
    <source>
        <dbReference type="Proteomes" id="UP000008466"/>
    </source>
</evidence>
<dbReference type="eggNOG" id="COG1704">
    <property type="taxonomic scope" value="Bacteria"/>
</dbReference>
<dbReference type="EMBL" id="CP002541">
    <property type="protein sequence ID" value="ADY13472.1"/>
    <property type="molecule type" value="Genomic_DNA"/>
</dbReference>
<evidence type="ECO:0008006" key="3">
    <source>
        <dbReference type="Google" id="ProtNLM"/>
    </source>
</evidence>
<name>F0RWB5_SPHGB</name>
<dbReference type="KEGG" id="sbu:SpiBuddy_1647"/>
<evidence type="ECO:0000313" key="1">
    <source>
        <dbReference type="EMBL" id="ADY13472.1"/>
    </source>
</evidence>
<dbReference type="STRING" id="158189.SpiBuddy_1647"/>
<sequence length="186" mass="20859">MSSKKPMFPNLRSAIVSIAVVGLLSVFALFAIDRNNVNRLGSYQKQALGDLQKVRSHIALRFDYAKALSALLEQNGHEASLDSVVGEFEKEQSVADLTARYLLLDEALGLLQRNLYADPAYLSYAPYFEKMYEEELALSDALLSYHTKAEYFNRQKHAFPALIVANRLEMEDLALFTLAPALKGRP</sequence>
<accession>F0RWB5</accession>
<proteinExistence type="predicted"/>
<dbReference type="AlphaFoldDB" id="F0RWB5"/>
<reference evidence="2" key="1">
    <citation type="submission" date="2011-02" db="EMBL/GenBank/DDBJ databases">
        <title>Complete sequence of Spirochaeta sp. Buddy.</title>
        <authorList>
            <person name="Lucas S."/>
            <person name="Copeland A."/>
            <person name="Lapidus A."/>
            <person name="Cheng J.-F."/>
            <person name="Goodwin L."/>
            <person name="Pitluck S."/>
            <person name="Zeytun A."/>
            <person name="Detter J.C."/>
            <person name="Han C."/>
            <person name="Tapia R."/>
            <person name="Land M."/>
            <person name="Hauser L."/>
            <person name="Kyrpides N."/>
            <person name="Ivanova N."/>
            <person name="Mikhailova N."/>
            <person name="Pagani I."/>
            <person name="Ritalahti K.M."/>
            <person name="Loeffler F.E."/>
            <person name="Woyke T."/>
        </authorList>
    </citation>
    <scope>NUCLEOTIDE SEQUENCE [LARGE SCALE GENOMIC DNA]</scope>
    <source>
        <strain evidence="2">ATCC BAA-1886 / DSM 22777 / Buddy</strain>
    </source>
</reference>
<keyword evidence="2" id="KW-1185">Reference proteome</keyword>
<organism evidence="1 2">
    <name type="scientific">Sphaerochaeta globosa (strain ATCC BAA-1886 / DSM 22777 / Buddy)</name>
    <name type="common">Spirochaeta sp. (strain Buddy)</name>
    <dbReference type="NCBI Taxonomy" id="158189"/>
    <lineage>
        <taxon>Bacteria</taxon>
        <taxon>Pseudomonadati</taxon>
        <taxon>Spirochaetota</taxon>
        <taxon>Spirochaetia</taxon>
        <taxon>Spirochaetales</taxon>
        <taxon>Sphaerochaetaceae</taxon>
        <taxon>Sphaerochaeta</taxon>
    </lineage>
</organism>
<dbReference type="Proteomes" id="UP000008466">
    <property type="component" value="Chromosome"/>
</dbReference>
<dbReference type="HOGENOM" id="CLU_1453536_0_0_12"/>
<protein>
    <recommendedName>
        <fullName evidence="3">Methyl-accepting chemotaxis protein</fullName>
    </recommendedName>
</protein>